<organism evidence="1 2">
    <name type="scientific">Citrullus colocynthis</name>
    <name type="common">colocynth</name>
    <dbReference type="NCBI Taxonomy" id="252529"/>
    <lineage>
        <taxon>Eukaryota</taxon>
        <taxon>Viridiplantae</taxon>
        <taxon>Streptophyta</taxon>
        <taxon>Embryophyta</taxon>
        <taxon>Tracheophyta</taxon>
        <taxon>Spermatophyta</taxon>
        <taxon>Magnoliopsida</taxon>
        <taxon>eudicotyledons</taxon>
        <taxon>Gunneridae</taxon>
        <taxon>Pentapetalae</taxon>
        <taxon>rosids</taxon>
        <taxon>fabids</taxon>
        <taxon>Cucurbitales</taxon>
        <taxon>Cucurbitaceae</taxon>
        <taxon>Benincaseae</taxon>
        <taxon>Citrullus</taxon>
    </lineage>
</organism>
<dbReference type="EMBL" id="OZ021743">
    <property type="protein sequence ID" value="CAK9329464.1"/>
    <property type="molecule type" value="Genomic_DNA"/>
</dbReference>
<name>A0ABP0Z9K7_9ROSI</name>
<accession>A0ABP0Z9K7</accession>
<protein>
    <submittedName>
        <fullName evidence="1">Uncharacterized protein</fullName>
    </submittedName>
</protein>
<gene>
    <name evidence="1" type="ORF">CITCOLO1_LOCUS21922</name>
</gene>
<dbReference type="Proteomes" id="UP001642487">
    <property type="component" value="Chromosome 9"/>
</dbReference>
<sequence>FTPAVQFPLHKKRTSCSVIYKYTILTGLFSSYNPSLLMSTAYYRTDLYQRRLEEIPVTNFFGSVMETVHTDSAYKIVPRKDSNRVESELHQMSRHNERTLISSENLDHFSKPSTQDEHGALRSVWRSLHNKMKQIEDADTIVNYGLGSPFGYRDEEADSYFLFVTSTSKFRCLYVHPD</sequence>
<evidence type="ECO:0000313" key="1">
    <source>
        <dbReference type="EMBL" id="CAK9329464.1"/>
    </source>
</evidence>
<reference evidence="1 2" key="1">
    <citation type="submission" date="2024-03" db="EMBL/GenBank/DDBJ databases">
        <authorList>
            <person name="Gkanogiannis A."/>
            <person name="Becerra Lopez-Lavalle L."/>
        </authorList>
    </citation>
    <scope>NUCLEOTIDE SEQUENCE [LARGE SCALE GENOMIC DNA]</scope>
</reference>
<keyword evidence="2" id="KW-1185">Reference proteome</keyword>
<evidence type="ECO:0000313" key="2">
    <source>
        <dbReference type="Proteomes" id="UP001642487"/>
    </source>
</evidence>
<feature type="non-terminal residue" evidence="1">
    <location>
        <position position="178"/>
    </location>
</feature>
<proteinExistence type="predicted"/>